<feature type="domain" description="HTH cro/C1-type" evidence="2">
    <location>
        <begin position="9"/>
        <end position="63"/>
    </location>
</feature>
<name>A0A1I6YJL3_9FLAO</name>
<evidence type="ECO:0000313" key="4">
    <source>
        <dbReference type="Proteomes" id="UP000236454"/>
    </source>
</evidence>
<dbReference type="RefSeq" id="WP_090246939.1">
    <property type="nucleotide sequence ID" value="NZ_FPAS01000001.1"/>
</dbReference>
<dbReference type="InterPro" id="IPR010982">
    <property type="entry name" value="Lambda_DNA-bd_dom_sf"/>
</dbReference>
<organism evidence="3 4">
    <name type="scientific">Lishizhenia tianjinensis</name>
    <dbReference type="NCBI Taxonomy" id="477690"/>
    <lineage>
        <taxon>Bacteria</taxon>
        <taxon>Pseudomonadati</taxon>
        <taxon>Bacteroidota</taxon>
        <taxon>Flavobacteriia</taxon>
        <taxon>Flavobacteriales</taxon>
        <taxon>Crocinitomicaceae</taxon>
        <taxon>Lishizhenia</taxon>
    </lineage>
</organism>
<dbReference type="Proteomes" id="UP000236454">
    <property type="component" value="Unassembled WGS sequence"/>
</dbReference>
<dbReference type="PANTHER" id="PTHR46558">
    <property type="entry name" value="TRACRIPTIONAL REGULATORY PROTEIN-RELATED-RELATED"/>
    <property type="match status" value="1"/>
</dbReference>
<sequence length="213" mass="24365">MISKIGKNIKKIRKVKNLNQQAMADLLGLSRPSIGAYEEMRAEPKIESLIKLANHFKLDLGRLINEDLTVNEIHGFKQAEELVLDNKPIKSPAKPKTFPYLILKNNKLSLQKVELTWPLATNKKVLGVQETAQLCSIYKEVNAGNFNPKESCLVQKGKEFHYNVKLVEKENELYFKEELVDGNKVIAFQILETQHNVDERLKRLESILSKLSL</sequence>
<dbReference type="PANTHER" id="PTHR46558:SF11">
    <property type="entry name" value="HTH-TYPE TRANSCRIPTIONAL REGULATOR XRE"/>
    <property type="match status" value="1"/>
</dbReference>
<protein>
    <submittedName>
        <fullName evidence="3">Transcriptional regulator, contains XRE-family HTH domain</fullName>
    </submittedName>
</protein>
<dbReference type="AlphaFoldDB" id="A0A1I6YJL3"/>
<dbReference type="OrthoDB" id="3831186at2"/>
<evidence type="ECO:0000256" key="1">
    <source>
        <dbReference type="ARBA" id="ARBA00023125"/>
    </source>
</evidence>
<dbReference type="STRING" id="477690.SAMN05216474_0952"/>
<dbReference type="InterPro" id="IPR001387">
    <property type="entry name" value="Cro/C1-type_HTH"/>
</dbReference>
<dbReference type="SMART" id="SM00530">
    <property type="entry name" value="HTH_XRE"/>
    <property type="match status" value="1"/>
</dbReference>
<gene>
    <name evidence="3" type="ORF">SAMN05216474_0952</name>
</gene>
<dbReference type="SUPFAM" id="SSF47413">
    <property type="entry name" value="lambda repressor-like DNA-binding domains"/>
    <property type="match status" value="1"/>
</dbReference>
<keyword evidence="1" id="KW-0238">DNA-binding</keyword>
<accession>A0A1I6YJL3</accession>
<keyword evidence="4" id="KW-1185">Reference proteome</keyword>
<proteinExistence type="predicted"/>
<evidence type="ECO:0000259" key="2">
    <source>
        <dbReference type="PROSITE" id="PS50943"/>
    </source>
</evidence>
<dbReference type="EMBL" id="FPAS01000001">
    <property type="protein sequence ID" value="SFT50685.1"/>
    <property type="molecule type" value="Genomic_DNA"/>
</dbReference>
<dbReference type="GO" id="GO:0003677">
    <property type="term" value="F:DNA binding"/>
    <property type="evidence" value="ECO:0007669"/>
    <property type="project" value="UniProtKB-KW"/>
</dbReference>
<dbReference type="Pfam" id="PF01381">
    <property type="entry name" value="HTH_3"/>
    <property type="match status" value="1"/>
</dbReference>
<reference evidence="3 4" key="1">
    <citation type="submission" date="2016-10" db="EMBL/GenBank/DDBJ databases">
        <authorList>
            <person name="de Groot N.N."/>
        </authorList>
    </citation>
    <scope>NUCLEOTIDE SEQUENCE [LARGE SCALE GENOMIC DNA]</scope>
    <source>
        <strain evidence="3 4">CGMCC 1.7005</strain>
    </source>
</reference>
<dbReference type="Gene3D" id="1.10.260.40">
    <property type="entry name" value="lambda repressor-like DNA-binding domains"/>
    <property type="match status" value="1"/>
</dbReference>
<dbReference type="PROSITE" id="PS50943">
    <property type="entry name" value="HTH_CROC1"/>
    <property type="match status" value="1"/>
</dbReference>
<dbReference type="CDD" id="cd00093">
    <property type="entry name" value="HTH_XRE"/>
    <property type="match status" value="1"/>
</dbReference>
<evidence type="ECO:0000313" key="3">
    <source>
        <dbReference type="EMBL" id="SFT50685.1"/>
    </source>
</evidence>